<comment type="caution">
    <text evidence="2">The sequence shown here is derived from an EMBL/GenBank/DDBJ whole genome shotgun (WGS) entry which is preliminary data.</text>
</comment>
<evidence type="ECO:0008006" key="4">
    <source>
        <dbReference type="Google" id="ProtNLM"/>
    </source>
</evidence>
<evidence type="ECO:0000313" key="3">
    <source>
        <dbReference type="Proteomes" id="UP000669179"/>
    </source>
</evidence>
<dbReference type="RefSeq" id="WP_208259911.1">
    <property type="nucleotide sequence ID" value="NZ_JAGEOJ010000015.1"/>
</dbReference>
<keyword evidence="3" id="KW-1185">Reference proteome</keyword>
<name>A0A939T6J0_9ACTN</name>
<dbReference type="Proteomes" id="UP000669179">
    <property type="component" value="Unassembled WGS sequence"/>
</dbReference>
<dbReference type="EMBL" id="JAGEOJ010000015">
    <property type="protein sequence ID" value="MBO2452003.1"/>
    <property type="molecule type" value="Genomic_DNA"/>
</dbReference>
<sequence length="215" mass="22684">MTRKATGAAVAVLAAATTLMTAGCGAHADGSRVSAQSVAAASKPKPKPRCIAGTWQLTKTAGRVKGPDSLVTFAGGQGTRLHVSKGVSTYDFRRSGRMTENGKKGKAQFGMWLKYDKTLRLKSGYSGNAKGTLGLQTKTASGTATVNGRIVRPAPFPLKKQALAPLIKKGKTDQALLPLAVSYTCTPKALHLHQAKKAKGGYTTVADWWFKRVGR</sequence>
<organism evidence="2 3">
    <name type="scientific">Actinomadura barringtoniae</name>
    <dbReference type="NCBI Taxonomy" id="1427535"/>
    <lineage>
        <taxon>Bacteria</taxon>
        <taxon>Bacillati</taxon>
        <taxon>Actinomycetota</taxon>
        <taxon>Actinomycetes</taxon>
        <taxon>Streptosporangiales</taxon>
        <taxon>Thermomonosporaceae</taxon>
        <taxon>Actinomadura</taxon>
    </lineage>
</organism>
<accession>A0A939T6J0</accession>
<dbReference type="PROSITE" id="PS51257">
    <property type="entry name" value="PROKAR_LIPOPROTEIN"/>
    <property type="match status" value="1"/>
</dbReference>
<protein>
    <recommendedName>
        <fullName evidence="4">Lipoprotein</fullName>
    </recommendedName>
</protein>
<evidence type="ECO:0000313" key="2">
    <source>
        <dbReference type="EMBL" id="MBO2452003.1"/>
    </source>
</evidence>
<dbReference type="AlphaFoldDB" id="A0A939T6J0"/>
<feature type="chain" id="PRO_5036679934" description="Lipoprotein" evidence="1">
    <location>
        <begin position="29"/>
        <end position="215"/>
    </location>
</feature>
<proteinExistence type="predicted"/>
<reference evidence="2" key="1">
    <citation type="submission" date="2021-03" db="EMBL/GenBank/DDBJ databases">
        <authorList>
            <person name="Kanchanasin P."/>
            <person name="Saeng-In P."/>
            <person name="Phongsopitanun W."/>
            <person name="Yuki M."/>
            <person name="Kudo T."/>
            <person name="Ohkuma M."/>
            <person name="Tanasupawat S."/>
        </authorList>
    </citation>
    <scope>NUCLEOTIDE SEQUENCE</scope>
    <source>
        <strain evidence="2">GKU 128</strain>
    </source>
</reference>
<evidence type="ECO:0000256" key="1">
    <source>
        <dbReference type="SAM" id="SignalP"/>
    </source>
</evidence>
<gene>
    <name evidence="2" type="ORF">J4573_33295</name>
</gene>
<feature type="signal peptide" evidence="1">
    <location>
        <begin position="1"/>
        <end position="28"/>
    </location>
</feature>
<keyword evidence="1" id="KW-0732">Signal</keyword>